<feature type="signal peptide" evidence="1">
    <location>
        <begin position="1"/>
        <end position="19"/>
    </location>
</feature>
<comment type="caution">
    <text evidence="2">The sequence shown here is derived from an EMBL/GenBank/DDBJ whole genome shotgun (WGS) entry which is preliminary data.</text>
</comment>
<sequence length="72" mass="8378">MSSMNNRSLCCSSFTLVVAVVMVLFVQEMENMTTEIRLKKIWQNLRLPTRSNNTLVSANRCCCRMKCWKPKC</sequence>
<name>A0AAD5ITV6_ACENE</name>
<dbReference type="Proteomes" id="UP001064489">
    <property type="component" value="Chromosome 5"/>
</dbReference>
<gene>
    <name evidence="2" type="ORF">LWI28_005640</name>
</gene>
<accession>A0AAD5ITV6</accession>
<protein>
    <recommendedName>
        <fullName evidence="4">Hepcidin</fullName>
    </recommendedName>
</protein>
<evidence type="ECO:0000256" key="1">
    <source>
        <dbReference type="SAM" id="SignalP"/>
    </source>
</evidence>
<dbReference type="EMBL" id="JAJSOW010000102">
    <property type="protein sequence ID" value="KAI9176658.1"/>
    <property type="molecule type" value="Genomic_DNA"/>
</dbReference>
<reference evidence="2" key="2">
    <citation type="submission" date="2023-02" db="EMBL/GenBank/DDBJ databases">
        <authorList>
            <person name="Swenson N.G."/>
            <person name="Wegrzyn J.L."/>
            <person name="Mcevoy S.L."/>
        </authorList>
    </citation>
    <scope>NUCLEOTIDE SEQUENCE</scope>
    <source>
        <strain evidence="2">91603</strain>
        <tissue evidence="2">Leaf</tissue>
    </source>
</reference>
<proteinExistence type="predicted"/>
<evidence type="ECO:0008006" key="4">
    <source>
        <dbReference type="Google" id="ProtNLM"/>
    </source>
</evidence>
<keyword evidence="1" id="KW-0732">Signal</keyword>
<keyword evidence="3" id="KW-1185">Reference proteome</keyword>
<organism evidence="2 3">
    <name type="scientific">Acer negundo</name>
    <name type="common">Box elder</name>
    <dbReference type="NCBI Taxonomy" id="4023"/>
    <lineage>
        <taxon>Eukaryota</taxon>
        <taxon>Viridiplantae</taxon>
        <taxon>Streptophyta</taxon>
        <taxon>Embryophyta</taxon>
        <taxon>Tracheophyta</taxon>
        <taxon>Spermatophyta</taxon>
        <taxon>Magnoliopsida</taxon>
        <taxon>eudicotyledons</taxon>
        <taxon>Gunneridae</taxon>
        <taxon>Pentapetalae</taxon>
        <taxon>rosids</taxon>
        <taxon>malvids</taxon>
        <taxon>Sapindales</taxon>
        <taxon>Sapindaceae</taxon>
        <taxon>Hippocastanoideae</taxon>
        <taxon>Acereae</taxon>
        <taxon>Acer</taxon>
    </lineage>
</organism>
<reference evidence="2" key="1">
    <citation type="journal article" date="2022" name="Plant J.">
        <title>Strategies of tolerance reflected in two North American maple genomes.</title>
        <authorList>
            <person name="McEvoy S.L."/>
            <person name="Sezen U.U."/>
            <person name="Trouern-Trend A."/>
            <person name="McMahon S.M."/>
            <person name="Schaberg P.G."/>
            <person name="Yang J."/>
            <person name="Wegrzyn J.L."/>
            <person name="Swenson N.G."/>
        </authorList>
    </citation>
    <scope>NUCLEOTIDE SEQUENCE</scope>
    <source>
        <strain evidence="2">91603</strain>
    </source>
</reference>
<evidence type="ECO:0000313" key="3">
    <source>
        <dbReference type="Proteomes" id="UP001064489"/>
    </source>
</evidence>
<evidence type="ECO:0000313" key="2">
    <source>
        <dbReference type="EMBL" id="KAI9176658.1"/>
    </source>
</evidence>
<feature type="chain" id="PRO_5042086448" description="Hepcidin" evidence="1">
    <location>
        <begin position="20"/>
        <end position="72"/>
    </location>
</feature>
<dbReference type="AlphaFoldDB" id="A0AAD5ITV6"/>